<accession>A0A8J7GL68</accession>
<evidence type="ECO:0000259" key="5">
    <source>
        <dbReference type="PROSITE" id="PS50977"/>
    </source>
</evidence>
<dbReference type="GO" id="GO:0003700">
    <property type="term" value="F:DNA-binding transcription factor activity"/>
    <property type="evidence" value="ECO:0007669"/>
    <property type="project" value="TreeGrafter"/>
</dbReference>
<protein>
    <submittedName>
        <fullName evidence="6">AcrR family transcriptional regulator</fullName>
    </submittedName>
</protein>
<evidence type="ECO:0000313" key="6">
    <source>
        <dbReference type="EMBL" id="MBG6138937.1"/>
    </source>
</evidence>
<name>A0A8J7GL68_9ACTN</name>
<sequence>MSESTAGTGSRLGRKAGLTTGSVIAAAADLADEIGLHNLTLAVLADRLGVRSPSLYRHVNGLPELLFQIALRGVEELADAMAGAPDLAAVAHAYRRYAVAHPGRYAASLRADPRLDEAGGRALAPMFALIASYGVPDADRVHAARIVRSMLHGFVSLELAGGFGLPDSLDETYERLIAAVEQGLTRS</sequence>
<dbReference type="Pfam" id="PF00440">
    <property type="entry name" value="TetR_N"/>
    <property type="match status" value="1"/>
</dbReference>
<dbReference type="PROSITE" id="PS50977">
    <property type="entry name" value="HTH_TETR_2"/>
    <property type="match status" value="1"/>
</dbReference>
<dbReference type="PANTHER" id="PTHR30055:SF239">
    <property type="entry name" value="TRANSCRIPTIONAL REGULATORY PROTEIN"/>
    <property type="match status" value="1"/>
</dbReference>
<dbReference type="AlphaFoldDB" id="A0A8J7GL68"/>
<feature type="DNA-binding region" description="H-T-H motif" evidence="4">
    <location>
        <begin position="40"/>
        <end position="59"/>
    </location>
</feature>
<keyword evidence="7" id="KW-1185">Reference proteome</keyword>
<dbReference type="InterPro" id="IPR025996">
    <property type="entry name" value="MT1864/Rv1816-like_C"/>
</dbReference>
<keyword evidence="3" id="KW-0804">Transcription</keyword>
<dbReference type="InterPro" id="IPR009057">
    <property type="entry name" value="Homeodomain-like_sf"/>
</dbReference>
<dbReference type="GO" id="GO:0000976">
    <property type="term" value="F:transcription cis-regulatory region binding"/>
    <property type="evidence" value="ECO:0007669"/>
    <property type="project" value="TreeGrafter"/>
</dbReference>
<reference evidence="6" key="1">
    <citation type="submission" date="2020-11" db="EMBL/GenBank/DDBJ databases">
        <title>Sequencing the genomes of 1000 actinobacteria strains.</title>
        <authorList>
            <person name="Klenk H.-P."/>
        </authorList>
    </citation>
    <scope>NUCLEOTIDE SEQUENCE</scope>
    <source>
        <strain evidence="6">DSM 45356</strain>
    </source>
</reference>
<gene>
    <name evidence="6" type="ORF">IW245_005131</name>
</gene>
<evidence type="ECO:0000256" key="3">
    <source>
        <dbReference type="ARBA" id="ARBA00023163"/>
    </source>
</evidence>
<dbReference type="Proteomes" id="UP000622552">
    <property type="component" value="Unassembled WGS sequence"/>
</dbReference>
<dbReference type="SUPFAM" id="SSF46689">
    <property type="entry name" value="Homeodomain-like"/>
    <property type="match status" value="1"/>
</dbReference>
<dbReference type="InterPro" id="IPR036271">
    <property type="entry name" value="Tet_transcr_reg_TetR-rel_C_sf"/>
</dbReference>
<dbReference type="InterPro" id="IPR050109">
    <property type="entry name" value="HTH-type_TetR-like_transc_reg"/>
</dbReference>
<dbReference type="Gene3D" id="1.10.10.60">
    <property type="entry name" value="Homeodomain-like"/>
    <property type="match status" value="1"/>
</dbReference>
<dbReference type="PANTHER" id="PTHR30055">
    <property type="entry name" value="HTH-TYPE TRANSCRIPTIONAL REGULATOR RUTR"/>
    <property type="match status" value="1"/>
</dbReference>
<keyword evidence="1" id="KW-0805">Transcription regulation</keyword>
<feature type="domain" description="HTH tetR-type" evidence="5">
    <location>
        <begin position="17"/>
        <end position="77"/>
    </location>
</feature>
<dbReference type="SUPFAM" id="SSF48498">
    <property type="entry name" value="Tetracyclin repressor-like, C-terminal domain"/>
    <property type="match status" value="1"/>
</dbReference>
<organism evidence="6 7">
    <name type="scientific">Longispora fulva</name>
    <dbReference type="NCBI Taxonomy" id="619741"/>
    <lineage>
        <taxon>Bacteria</taxon>
        <taxon>Bacillati</taxon>
        <taxon>Actinomycetota</taxon>
        <taxon>Actinomycetes</taxon>
        <taxon>Micromonosporales</taxon>
        <taxon>Micromonosporaceae</taxon>
        <taxon>Longispora</taxon>
    </lineage>
</organism>
<evidence type="ECO:0000256" key="4">
    <source>
        <dbReference type="PROSITE-ProRule" id="PRU00335"/>
    </source>
</evidence>
<dbReference type="EMBL" id="JADOUF010000001">
    <property type="protein sequence ID" value="MBG6138937.1"/>
    <property type="molecule type" value="Genomic_DNA"/>
</dbReference>
<dbReference type="InterPro" id="IPR001647">
    <property type="entry name" value="HTH_TetR"/>
</dbReference>
<evidence type="ECO:0000256" key="1">
    <source>
        <dbReference type="ARBA" id="ARBA00023015"/>
    </source>
</evidence>
<dbReference type="Gene3D" id="1.10.357.10">
    <property type="entry name" value="Tetracycline Repressor, domain 2"/>
    <property type="match status" value="1"/>
</dbReference>
<comment type="caution">
    <text evidence="6">The sequence shown here is derived from an EMBL/GenBank/DDBJ whole genome shotgun (WGS) entry which is preliminary data.</text>
</comment>
<dbReference type="RefSeq" id="WP_197005643.1">
    <property type="nucleotide sequence ID" value="NZ_BONS01000010.1"/>
</dbReference>
<dbReference type="Pfam" id="PF13305">
    <property type="entry name" value="TetR_C_33"/>
    <property type="match status" value="1"/>
</dbReference>
<evidence type="ECO:0000256" key="2">
    <source>
        <dbReference type="ARBA" id="ARBA00023125"/>
    </source>
</evidence>
<keyword evidence="2 4" id="KW-0238">DNA-binding</keyword>
<evidence type="ECO:0000313" key="7">
    <source>
        <dbReference type="Proteomes" id="UP000622552"/>
    </source>
</evidence>
<proteinExistence type="predicted"/>